<gene>
    <name evidence="7" type="ORF">OJ962_31340</name>
</gene>
<reference evidence="7" key="1">
    <citation type="submission" date="2022-10" db="EMBL/GenBank/DDBJ databases">
        <title>The WGS of Solirubrobacter sp. CPCC 204708.</title>
        <authorList>
            <person name="Jiang Z."/>
        </authorList>
    </citation>
    <scope>NUCLEOTIDE SEQUENCE</scope>
    <source>
        <strain evidence="7">CPCC 204708</strain>
    </source>
</reference>
<evidence type="ECO:0000256" key="2">
    <source>
        <dbReference type="ARBA" id="ARBA00022692"/>
    </source>
</evidence>
<protein>
    <submittedName>
        <fullName evidence="7">MFS transporter</fullName>
    </submittedName>
</protein>
<dbReference type="InterPro" id="IPR036259">
    <property type="entry name" value="MFS_trans_sf"/>
</dbReference>
<name>A0ABT4RU58_9ACTN</name>
<evidence type="ECO:0000256" key="4">
    <source>
        <dbReference type="ARBA" id="ARBA00023136"/>
    </source>
</evidence>
<dbReference type="Gene3D" id="1.20.1250.20">
    <property type="entry name" value="MFS general substrate transporter like domains"/>
    <property type="match status" value="2"/>
</dbReference>
<evidence type="ECO:0000313" key="8">
    <source>
        <dbReference type="Proteomes" id="UP001147700"/>
    </source>
</evidence>
<keyword evidence="4 5" id="KW-0472">Membrane</keyword>
<dbReference type="Pfam" id="PF07690">
    <property type="entry name" value="MFS_1"/>
    <property type="match status" value="1"/>
</dbReference>
<dbReference type="Proteomes" id="UP001147700">
    <property type="component" value="Unassembled WGS sequence"/>
</dbReference>
<dbReference type="InterPro" id="IPR011701">
    <property type="entry name" value="MFS"/>
</dbReference>
<organism evidence="7 8">
    <name type="scientific">Solirubrobacter deserti</name>
    <dbReference type="NCBI Taxonomy" id="2282478"/>
    <lineage>
        <taxon>Bacteria</taxon>
        <taxon>Bacillati</taxon>
        <taxon>Actinomycetota</taxon>
        <taxon>Thermoleophilia</taxon>
        <taxon>Solirubrobacterales</taxon>
        <taxon>Solirubrobacteraceae</taxon>
        <taxon>Solirubrobacter</taxon>
    </lineage>
</organism>
<feature type="transmembrane region" description="Helical" evidence="5">
    <location>
        <begin position="42"/>
        <end position="65"/>
    </location>
</feature>
<dbReference type="PANTHER" id="PTHR11662">
    <property type="entry name" value="SOLUTE CARRIER FAMILY 17"/>
    <property type="match status" value="1"/>
</dbReference>
<keyword evidence="8" id="KW-1185">Reference proteome</keyword>
<feature type="transmembrane region" description="Helical" evidence="5">
    <location>
        <begin position="98"/>
        <end position="116"/>
    </location>
</feature>
<feature type="transmembrane region" description="Helical" evidence="5">
    <location>
        <begin position="158"/>
        <end position="178"/>
    </location>
</feature>
<feature type="transmembrane region" description="Helical" evidence="5">
    <location>
        <begin position="351"/>
        <end position="372"/>
    </location>
</feature>
<dbReference type="SUPFAM" id="SSF103473">
    <property type="entry name" value="MFS general substrate transporter"/>
    <property type="match status" value="1"/>
</dbReference>
<evidence type="ECO:0000256" key="5">
    <source>
        <dbReference type="SAM" id="Phobius"/>
    </source>
</evidence>
<dbReference type="InterPro" id="IPR050382">
    <property type="entry name" value="MFS_Na/Anion_cotransporter"/>
</dbReference>
<feature type="transmembrane region" description="Helical" evidence="5">
    <location>
        <begin position="259"/>
        <end position="282"/>
    </location>
</feature>
<feature type="transmembrane region" description="Helical" evidence="5">
    <location>
        <begin position="74"/>
        <end position="92"/>
    </location>
</feature>
<dbReference type="PANTHER" id="PTHR11662:SF399">
    <property type="entry name" value="FI19708P1-RELATED"/>
    <property type="match status" value="1"/>
</dbReference>
<evidence type="ECO:0000256" key="1">
    <source>
        <dbReference type="ARBA" id="ARBA00004651"/>
    </source>
</evidence>
<feature type="transmembrane region" description="Helical" evidence="5">
    <location>
        <begin position="226"/>
        <end position="247"/>
    </location>
</feature>
<accession>A0ABT4RU58</accession>
<dbReference type="EMBL" id="JAPCID010000072">
    <property type="protein sequence ID" value="MDA0142022.1"/>
    <property type="molecule type" value="Genomic_DNA"/>
</dbReference>
<keyword evidence="2 5" id="KW-0812">Transmembrane</keyword>
<feature type="transmembrane region" description="Helical" evidence="5">
    <location>
        <begin position="289"/>
        <end position="311"/>
    </location>
</feature>
<dbReference type="CDD" id="cd06174">
    <property type="entry name" value="MFS"/>
    <property type="match status" value="1"/>
</dbReference>
<feature type="domain" description="Major facilitator superfamily (MFS) profile" evidence="6">
    <location>
        <begin position="7"/>
        <end position="411"/>
    </location>
</feature>
<comment type="subcellular location">
    <subcellularLocation>
        <location evidence="1">Cell membrane</location>
        <topology evidence="1">Multi-pass membrane protein</topology>
    </subcellularLocation>
</comment>
<dbReference type="RefSeq" id="WP_202954854.1">
    <property type="nucleotide sequence ID" value="NZ_JAPCID010000072.1"/>
</dbReference>
<feature type="transmembrane region" description="Helical" evidence="5">
    <location>
        <begin position="317"/>
        <end position="339"/>
    </location>
</feature>
<proteinExistence type="predicted"/>
<comment type="caution">
    <text evidence="7">The sequence shown here is derived from an EMBL/GenBank/DDBJ whole genome shotgun (WGS) entry which is preliminary data.</text>
</comment>
<evidence type="ECO:0000259" key="6">
    <source>
        <dbReference type="PROSITE" id="PS50850"/>
    </source>
</evidence>
<keyword evidence="3 5" id="KW-1133">Transmembrane helix</keyword>
<dbReference type="PROSITE" id="PS50850">
    <property type="entry name" value="MFS"/>
    <property type="match status" value="1"/>
</dbReference>
<sequence length="411" mass="41886">MTTAWRMWALAAAFYLVAIFHRMSLGVASLDAAERFGVAAGTIALLSTVQLGFYLAMQIPAGLLADRIGPRRSLTLGLVAMGVGELLFAVSPSIGPAIAGRALVGIGDACMFLNVLRVAAHWLPPRRYALAAALTAACGAFGQLLSTAPLSAALSGLGWTPTFAASGVLTAALAYLAVSRIQDRPRDPEPAPVPTTLAERIRTVAPEHPPIVPALRKAWRSPATRHGLWVHFALNAPFVTLTGLWAYPYLVEGQGVAPGTAAAMLAAAVITFGVSAPVLGAVAGRIPHAVPTLAAAIAVTTAAGLATMLGWPGGHPPLALIAAVLALSGFAGAGSMLAFTLAREGGGSASGMVNIGGFGAAIVGQAAIGLLVSVHLDYRLALTPLLALVVWGAVQTVRHASLPLPWSSSKA</sequence>
<evidence type="ECO:0000256" key="3">
    <source>
        <dbReference type="ARBA" id="ARBA00022989"/>
    </source>
</evidence>
<feature type="transmembrane region" description="Helical" evidence="5">
    <location>
        <begin position="128"/>
        <end position="146"/>
    </location>
</feature>
<dbReference type="InterPro" id="IPR020846">
    <property type="entry name" value="MFS_dom"/>
</dbReference>
<evidence type="ECO:0000313" key="7">
    <source>
        <dbReference type="EMBL" id="MDA0142022.1"/>
    </source>
</evidence>